<evidence type="ECO:0000256" key="3">
    <source>
        <dbReference type="ARBA" id="ARBA00023274"/>
    </source>
</evidence>
<evidence type="ECO:0000313" key="6">
    <source>
        <dbReference type="Proteomes" id="UP000039865"/>
    </source>
</evidence>
<dbReference type="GO" id="GO:0022627">
    <property type="term" value="C:cytosolic small ribosomal subunit"/>
    <property type="evidence" value="ECO:0007669"/>
    <property type="project" value="TreeGrafter"/>
</dbReference>
<dbReference type="Pfam" id="PF00380">
    <property type="entry name" value="Ribosomal_S9"/>
    <property type="match status" value="1"/>
</dbReference>
<name>A0A078B0P4_STYLE</name>
<dbReference type="InterPro" id="IPR014721">
    <property type="entry name" value="Ribsml_uS5_D2-typ_fold_subgr"/>
</dbReference>
<dbReference type="EMBL" id="CCKQ01010629">
    <property type="protein sequence ID" value="CDW82153.1"/>
    <property type="molecule type" value="Genomic_DNA"/>
</dbReference>
<dbReference type="EMBL" id="CCKQ01016356">
    <property type="protein sequence ID" value="CDW88230.1"/>
    <property type="molecule type" value="Genomic_DNA"/>
</dbReference>
<dbReference type="FunFam" id="3.30.230.10:FF:000007">
    <property type="entry name" value="40S ribosomal protein S16"/>
    <property type="match status" value="1"/>
</dbReference>
<sequence length="143" mass="16231">MSEIKSVQTFGRKKNSTAVAYCTNGTGYIRVNGRALNLVEPEALRIKVYEPILLVGGNKFKDLNIRCRVKGGGPSTQVQAIRQAIAKALLAYYQKYHDEQSKRELKDIFLQYDKTLLVTDPRRCEPKKFGGNGARARFQKSYR</sequence>
<dbReference type="GO" id="GO:0000462">
    <property type="term" value="P:maturation of SSU-rRNA from tricistronic rRNA transcript (SSU-rRNA, 5.8S rRNA, LSU-rRNA)"/>
    <property type="evidence" value="ECO:0007669"/>
    <property type="project" value="TreeGrafter"/>
</dbReference>
<dbReference type="AlphaFoldDB" id="A0A078B0P4"/>
<dbReference type="GO" id="GO:0003723">
    <property type="term" value="F:RNA binding"/>
    <property type="evidence" value="ECO:0007669"/>
    <property type="project" value="TreeGrafter"/>
</dbReference>
<proteinExistence type="inferred from homology"/>
<dbReference type="InterPro" id="IPR020568">
    <property type="entry name" value="Ribosomal_Su5_D2-typ_SF"/>
</dbReference>
<keyword evidence="2 5" id="KW-0689">Ribosomal protein</keyword>
<dbReference type="InterPro" id="IPR000754">
    <property type="entry name" value="Ribosomal_uS9"/>
</dbReference>
<comment type="similarity">
    <text evidence="1">Belongs to the universal ribosomal protein uS9 family.</text>
</comment>
<keyword evidence="6" id="KW-1185">Reference proteome</keyword>
<dbReference type="InParanoid" id="A0A078B0P4"/>
<dbReference type="GO" id="GO:0003735">
    <property type="term" value="F:structural constituent of ribosome"/>
    <property type="evidence" value="ECO:0007669"/>
    <property type="project" value="InterPro"/>
</dbReference>
<dbReference type="GO" id="GO:0006412">
    <property type="term" value="P:translation"/>
    <property type="evidence" value="ECO:0007669"/>
    <property type="project" value="InterPro"/>
</dbReference>
<keyword evidence="3" id="KW-0687">Ribonucleoprotein</keyword>
<gene>
    <name evidence="5" type="primary">Contig1351.g1481</name>
    <name evidence="4" type="synonym">Contig19122.g20278</name>
    <name evidence="4" type="ORF">STYLEM_11182</name>
    <name evidence="5" type="ORF">STYLEM_17348</name>
</gene>
<evidence type="ECO:0000256" key="2">
    <source>
        <dbReference type="ARBA" id="ARBA00022980"/>
    </source>
</evidence>
<dbReference type="OrthoDB" id="300527at2759"/>
<protein>
    <submittedName>
        <fullName evidence="5">40s ribosomal protein s16-like</fullName>
    </submittedName>
</protein>
<dbReference type="Proteomes" id="UP000039865">
    <property type="component" value="Unassembled WGS sequence"/>
</dbReference>
<organism evidence="5 6">
    <name type="scientific">Stylonychia lemnae</name>
    <name type="common">Ciliate</name>
    <dbReference type="NCBI Taxonomy" id="5949"/>
    <lineage>
        <taxon>Eukaryota</taxon>
        <taxon>Sar</taxon>
        <taxon>Alveolata</taxon>
        <taxon>Ciliophora</taxon>
        <taxon>Intramacronucleata</taxon>
        <taxon>Spirotrichea</taxon>
        <taxon>Stichotrichia</taxon>
        <taxon>Sporadotrichida</taxon>
        <taxon>Oxytrichidae</taxon>
        <taxon>Stylonychinae</taxon>
        <taxon>Stylonychia</taxon>
    </lineage>
</organism>
<dbReference type="PANTHER" id="PTHR21569:SF16">
    <property type="entry name" value="RIBOSOMAL PROTEIN S16"/>
    <property type="match status" value="1"/>
</dbReference>
<evidence type="ECO:0000313" key="5">
    <source>
        <dbReference type="EMBL" id="CDW88230.1"/>
    </source>
</evidence>
<dbReference type="FunCoup" id="A0A078B0P4">
    <property type="interactions" value="247"/>
</dbReference>
<dbReference type="SUPFAM" id="SSF54211">
    <property type="entry name" value="Ribosomal protein S5 domain 2-like"/>
    <property type="match status" value="1"/>
</dbReference>
<evidence type="ECO:0000256" key="1">
    <source>
        <dbReference type="ARBA" id="ARBA00005251"/>
    </source>
</evidence>
<accession>A0A078B0P4</accession>
<dbReference type="PANTHER" id="PTHR21569">
    <property type="entry name" value="RIBOSOMAL PROTEIN S9"/>
    <property type="match status" value="1"/>
</dbReference>
<reference evidence="5 6" key="1">
    <citation type="submission" date="2014-06" db="EMBL/GenBank/DDBJ databases">
        <authorList>
            <person name="Swart Estienne"/>
        </authorList>
    </citation>
    <scope>NUCLEOTIDE SEQUENCE [LARGE SCALE GENOMIC DNA]</scope>
    <source>
        <strain evidence="5 6">130c</strain>
    </source>
</reference>
<dbReference type="OMA" id="HLEMIEP"/>
<dbReference type="Gene3D" id="3.30.230.10">
    <property type="match status" value="1"/>
</dbReference>
<evidence type="ECO:0000313" key="4">
    <source>
        <dbReference type="EMBL" id="CDW82153.1"/>
    </source>
</evidence>